<dbReference type="InterPro" id="IPR036465">
    <property type="entry name" value="vWFA_dom_sf"/>
</dbReference>
<dbReference type="KEGG" id="sfic:EIZ62_15675"/>
<dbReference type="InterPro" id="IPR002035">
    <property type="entry name" value="VWF_A"/>
</dbReference>
<gene>
    <name evidence="3" type="ORF">EIZ62_15675</name>
</gene>
<accession>A0A6I6FS43</accession>
<dbReference type="CDD" id="cd00198">
    <property type="entry name" value="vWFA"/>
    <property type="match status" value="1"/>
</dbReference>
<organism evidence="3 4">
    <name type="scientific">Streptomyces ficellus</name>
    <dbReference type="NCBI Taxonomy" id="1977088"/>
    <lineage>
        <taxon>Bacteria</taxon>
        <taxon>Bacillati</taxon>
        <taxon>Actinomycetota</taxon>
        <taxon>Actinomycetes</taxon>
        <taxon>Kitasatosporales</taxon>
        <taxon>Streptomycetaceae</taxon>
        <taxon>Streptomyces</taxon>
    </lineage>
</organism>
<dbReference type="AlphaFoldDB" id="A0A6I6FS43"/>
<proteinExistence type="predicted"/>
<dbReference type="OrthoDB" id="5756874at2"/>
<evidence type="ECO:0000313" key="4">
    <source>
        <dbReference type="Proteomes" id="UP000422572"/>
    </source>
</evidence>
<dbReference type="SMART" id="SM00327">
    <property type="entry name" value="VWA"/>
    <property type="match status" value="1"/>
</dbReference>
<dbReference type="InterPro" id="IPR019303">
    <property type="entry name" value="vWA_TerF_C"/>
</dbReference>
<feature type="compositionally biased region" description="Low complexity" evidence="1">
    <location>
        <begin position="136"/>
        <end position="146"/>
    </location>
</feature>
<feature type="compositionally biased region" description="Low complexity" evidence="1">
    <location>
        <begin position="34"/>
        <end position="54"/>
    </location>
</feature>
<feature type="domain" description="VWFA" evidence="2">
    <location>
        <begin position="247"/>
        <end position="424"/>
    </location>
</feature>
<dbReference type="Gene3D" id="3.40.50.410">
    <property type="entry name" value="von Willebrand factor, type A domain"/>
    <property type="match status" value="1"/>
</dbReference>
<dbReference type="SUPFAM" id="SSF53300">
    <property type="entry name" value="vWA-like"/>
    <property type="match status" value="1"/>
</dbReference>
<protein>
    <submittedName>
        <fullName evidence="3">VWA domain-containing protein</fullName>
    </submittedName>
</protein>
<feature type="region of interest" description="Disordered" evidence="1">
    <location>
        <begin position="1"/>
        <end position="220"/>
    </location>
</feature>
<name>A0A6I6FS43_9ACTN</name>
<feature type="compositionally biased region" description="Low complexity" evidence="1">
    <location>
        <begin position="163"/>
        <end position="204"/>
    </location>
</feature>
<dbReference type="EMBL" id="CP034279">
    <property type="protein sequence ID" value="QGV82685.1"/>
    <property type="molecule type" value="Genomic_DNA"/>
</dbReference>
<feature type="compositionally biased region" description="Low complexity" evidence="1">
    <location>
        <begin position="78"/>
        <end position="104"/>
    </location>
</feature>
<evidence type="ECO:0000256" key="1">
    <source>
        <dbReference type="SAM" id="MobiDB-lite"/>
    </source>
</evidence>
<feature type="compositionally biased region" description="Basic and acidic residues" evidence="1">
    <location>
        <begin position="1"/>
        <end position="13"/>
    </location>
</feature>
<dbReference type="Proteomes" id="UP000422572">
    <property type="component" value="Chromosome"/>
</dbReference>
<evidence type="ECO:0000313" key="3">
    <source>
        <dbReference type="EMBL" id="QGV82685.1"/>
    </source>
</evidence>
<reference evidence="3 4" key="1">
    <citation type="submission" date="2018-12" db="EMBL/GenBank/DDBJ databases">
        <title>Complete genome sequence of Streptomyces ficellus NRRL8067, the producer of ficellomycin, feldamycin and nojirimycin.</title>
        <authorList>
            <person name="Zhang H."/>
            <person name="Yue R."/>
            <person name="Liu Y."/>
            <person name="Li M."/>
            <person name="Mu H."/>
            <person name="Zhang J."/>
        </authorList>
    </citation>
    <scope>NUCLEOTIDE SEQUENCE [LARGE SCALE GENOMIC DNA]</scope>
    <source>
        <strain evidence="3 4">NRRL 8067</strain>
    </source>
</reference>
<dbReference type="Pfam" id="PF10138">
    <property type="entry name" value="vWA-TerF-like"/>
    <property type="match status" value="1"/>
</dbReference>
<dbReference type="PROSITE" id="PS50234">
    <property type="entry name" value="VWFA"/>
    <property type="match status" value="1"/>
</dbReference>
<evidence type="ECO:0000259" key="2">
    <source>
        <dbReference type="PROSITE" id="PS50234"/>
    </source>
</evidence>
<feature type="compositionally biased region" description="Acidic residues" evidence="1">
    <location>
        <begin position="106"/>
        <end position="121"/>
    </location>
</feature>
<keyword evidence="4" id="KW-1185">Reference proteome</keyword>
<sequence>MLRKVFGRDRAELDETAAASVPPQTEREVPPEEPTATVPSQSSPASSAEQTAAELVAASFDNPPARRPSVPAAREAEPAPAAEVPEPAAQEAEPEPEQAAQKPEPAAEEPEPAAEEPEPVTEPEPQAEAPAEEPAAEPQPEPAAQAEPEEPAAEPQPEPEPAAPAEEPAAEAEAQAEPQAEAEPATETATAPATEQAEPTEQTTSDNPGKPALTAARVKGRAPQLAEAYKAAGAALRKRGLVGTRATVYLVLDRSGSMRPYYKDGSAQHLAEQALALAAHVDERATVPVVFFSTEVDGTGEVTLDDVDGRIEALHGALGRMGRTNYDCAVREVLDHHGKSDAADRPALVLFQTDGAPESRTAATQALADAAESAGNVFWQFVAFGEEDAKAFDYLRKLEAPNAGFFHAGPAPRDVPHTTFFREVLASWTVA</sequence>